<comment type="caution">
    <text evidence="1">The sequence shown here is derived from an EMBL/GenBank/DDBJ whole genome shotgun (WGS) entry which is preliminary data.</text>
</comment>
<gene>
    <name evidence="1" type="ORF">PGTUg99_002954</name>
</gene>
<dbReference type="EMBL" id="VDEP01000415">
    <property type="protein sequence ID" value="KAA1085194.1"/>
    <property type="molecule type" value="Genomic_DNA"/>
</dbReference>
<name>A0A5B0N9U2_PUCGR</name>
<accession>A0A5B0N9U2</accession>
<proteinExistence type="predicted"/>
<evidence type="ECO:0000313" key="1">
    <source>
        <dbReference type="EMBL" id="KAA1085194.1"/>
    </source>
</evidence>
<sequence>MTQMKDTWIPQAFDDSNNVYTAYYHLCGAYENMGGKLGNNSASEPGVMLLIQYFISLSKV</sequence>
<organism evidence="1 2">
    <name type="scientific">Puccinia graminis f. sp. tritici</name>
    <dbReference type="NCBI Taxonomy" id="56615"/>
    <lineage>
        <taxon>Eukaryota</taxon>
        <taxon>Fungi</taxon>
        <taxon>Dikarya</taxon>
        <taxon>Basidiomycota</taxon>
        <taxon>Pucciniomycotina</taxon>
        <taxon>Pucciniomycetes</taxon>
        <taxon>Pucciniales</taxon>
        <taxon>Pucciniaceae</taxon>
        <taxon>Puccinia</taxon>
    </lineage>
</organism>
<protein>
    <submittedName>
        <fullName evidence="1">Uncharacterized protein</fullName>
    </submittedName>
</protein>
<dbReference type="AlphaFoldDB" id="A0A5B0N9U2"/>
<evidence type="ECO:0000313" key="2">
    <source>
        <dbReference type="Proteomes" id="UP000325313"/>
    </source>
</evidence>
<reference evidence="1 2" key="1">
    <citation type="submission" date="2019-05" db="EMBL/GenBank/DDBJ databases">
        <title>Emergence of the Ug99 lineage of the wheat stem rust pathogen through somatic hybridization.</title>
        <authorList>
            <person name="Li F."/>
            <person name="Upadhyaya N.M."/>
            <person name="Sperschneider J."/>
            <person name="Matny O."/>
            <person name="Nguyen-Phuc H."/>
            <person name="Mago R."/>
            <person name="Raley C."/>
            <person name="Miller M.E."/>
            <person name="Silverstein K.A.T."/>
            <person name="Henningsen E."/>
            <person name="Hirsch C.D."/>
            <person name="Visser B."/>
            <person name="Pretorius Z.A."/>
            <person name="Steffenson B.J."/>
            <person name="Schwessinger B."/>
            <person name="Dodds P.N."/>
            <person name="Figueroa M."/>
        </authorList>
    </citation>
    <scope>NUCLEOTIDE SEQUENCE [LARGE SCALE GENOMIC DNA]</scope>
    <source>
        <strain evidence="1 2">Ug99</strain>
    </source>
</reference>
<dbReference type="Proteomes" id="UP000325313">
    <property type="component" value="Unassembled WGS sequence"/>
</dbReference>